<comment type="pathway">
    <text evidence="2 8">Amino-acid biosynthesis; L-histidine biosynthesis; L-histidine from 5-phospho-alpha-D-ribose 1-diphosphate: step 9/9.</text>
</comment>
<dbReference type="NCBIfam" id="TIGR00069">
    <property type="entry name" value="hisD"/>
    <property type="match status" value="1"/>
</dbReference>
<name>R9L6T4_9ACTN</name>
<dbReference type="GO" id="GO:0008270">
    <property type="term" value="F:zinc ion binding"/>
    <property type="evidence" value="ECO:0007669"/>
    <property type="project" value="UniProtKB-UniRule"/>
</dbReference>
<feature type="binding site" evidence="8 13">
    <location>
        <position position="260"/>
    </location>
    <ligand>
        <name>Zn(2+)</name>
        <dbReference type="ChEBI" id="CHEBI:29105"/>
    </ligand>
</feature>
<organism evidence="15 16">
    <name type="scientific">Adlercreutzia caecimuris B7</name>
    <dbReference type="NCBI Taxonomy" id="1235794"/>
    <lineage>
        <taxon>Bacteria</taxon>
        <taxon>Bacillati</taxon>
        <taxon>Actinomycetota</taxon>
        <taxon>Coriobacteriia</taxon>
        <taxon>Eggerthellales</taxon>
        <taxon>Eggerthellaceae</taxon>
        <taxon>Adlercreutzia</taxon>
    </lineage>
</organism>
<evidence type="ECO:0000256" key="4">
    <source>
        <dbReference type="ARBA" id="ARBA00016531"/>
    </source>
</evidence>
<feature type="binding site" evidence="8 13">
    <location>
        <position position="257"/>
    </location>
    <ligand>
        <name>Zn(2+)</name>
        <dbReference type="ChEBI" id="CHEBI:29105"/>
    </ligand>
</feature>
<feature type="binding site" evidence="8 12">
    <location>
        <position position="260"/>
    </location>
    <ligand>
        <name>substrate</name>
    </ligand>
</feature>
<dbReference type="eggNOG" id="COG0141">
    <property type="taxonomic scope" value="Bacteria"/>
</dbReference>
<evidence type="ECO:0000256" key="13">
    <source>
        <dbReference type="PIRSR" id="PIRSR000099-4"/>
    </source>
</evidence>
<evidence type="ECO:0000256" key="3">
    <source>
        <dbReference type="ARBA" id="ARBA00010178"/>
    </source>
</evidence>
<dbReference type="HOGENOM" id="CLU_006732_3_0_11"/>
<dbReference type="InterPro" id="IPR022695">
    <property type="entry name" value="Histidinol_DH_monofunct"/>
</dbReference>
<feature type="binding site" evidence="8 12">
    <location>
        <position position="257"/>
    </location>
    <ligand>
        <name>substrate</name>
    </ligand>
</feature>
<feature type="active site" description="Proton acceptor" evidence="8 10">
    <location>
        <position position="325"/>
    </location>
</feature>
<dbReference type="Gene3D" id="3.40.50.1980">
    <property type="entry name" value="Nitrogenase molybdenum iron protein domain"/>
    <property type="match status" value="2"/>
</dbReference>
<keyword evidence="7 8" id="KW-0560">Oxidoreductase</keyword>
<evidence type="ECO:0000256" key="1">
    <source>
        <dbReference type="ARBA" id="ARBA00003850"/>
    </source>
</evidence>
<comment type="catalytic activity">
    <reaction evidence="8">
        <text>L-histidinol + 2 NAD(+) + H2O = L-histidine + 2 NADH + 3 H(+)</text>
        <dbReference type="Rhea" id="RHEA:20641"/>
        <dbReference type="ChEBI" id="CHEBI:15377"/>
        <dbReference type="ChEBI" id="CHEBI:15378"/>
        <dbReference type="ChEBI" id="CHEBI:57540"/>
        <dbReference type="ChEBI" id="CHEBI:57595"/>
        <dbReference type="ChEBI" id="CHEBI:57699"/>
        <dbReference type="ChEBI" id="CHEBI:57945"/>
        <dbReference type="EC" id="1.1.1.23"/>
    </reaction>
</comment>
<dbReference type="GO" id="GO:0000105">
    <property type="term" value="P:L-histidine biosynthetic process"/>
    <property type="evidence" value="ECO:0007669"/>
    <property type="project" value="UniProtKB-UniRule"/>
</dbReference>
<feature type="binding site" evidence="8 11">
    <location>
        <position position="212"/>
    </location>
    <ligand>
        <name>NAD(+)</name>
        <dbReference type="ChEBI" id="CHEBI:57540"/>
    </ligand>
</feature>
<keyword evidence="8" id="KW-0028">Amino-acid biosynthesis</keyword>
<dbReference type="UniPathway" id="UPA00031">
    <property type="reaction ID" value="UER00014"/>
</dbReference>
<dbReference type="Gene3D" id="1.20.5.1300">
    <property type="match status" value="1"/>
</dbReference>
<keyword evidence="5 8" id="KW-0479">Metal-binding</keyword>
<feature type="binding site" evidence="8 12">
    <location>
        <position position="326"/>
    </location>
    <ligand>
        <name>substrate</name>
    </ligand>
</feature>
<evidence type="ECO:0000256" key="10">
    <source>
        <dbReference type="PIRSR" id="PIRSR000099-1"/>
    </source>
</evidence>
<dbReference type="Pfam" id="PF00815">
    <property type="entry name" value="Histidinol_dh"/>
    <property type="match status" value="1"/>
</dbReference>
<evidence type="ECO:0000256" key="2">
    <source>
        <dbReference type="ARBA" id="ARBA00004940"/>
    </source>
</evidence>
<dbReference type="Proteomes" id="UP000014204">
    <property type="component" value="Unassembled WGS sequence"/>
</dbReference>
<dbReference type="EC" id="1.1.1.23" evidence="8"/>
<evidence type="ECO:0000256" key="8">
    <source>
        <dbReference type="HAMAP-Rule" id="MF_01024"/>
    </source>
</evidence>
<dbReference type="GeneID" id="82190422"/>
<keyword evidence="8 11" id="KW-0520">NAD</keyword>
<dbReference type="GO" id="GO:0005829">
    <property type="term" value="C:cytosol"/>
    <property type="evidence" value="ECO:0007669"/>
    <property type="project" value="TreeGrafter"/>
</dbReference>
<evidence type="ECO:0000313" key="15">
    <source>
        <dbReference type="EMBL" id="EOS51457.1"/>
    </source>
</evidence>
<comment type="caution">
    <text evidence="15">The sequence shown here is derived from an EMBL/GenBank/DDBJ whole genome shotgun (WGS) entry which is preliminary data.</text>
</comment>
<keyword evidence="8" id="KW-0368">Histidine biosynthesis</keyword>
<evidence type="ECO:0000256" key="9">
    <source>
        <dbReference type="PIRNR" id="PIRNR000099"/>
    </source>
</evidence>
<keyword evidence="16" id="KW-1185">Reference proteome</keyword>
<feature type="binding site" evidence="8 13">
    <location>
        <position position="359"/>
    </location>
    <ligand>
        <name>Zn(2+)</name>
        <dbReference type="ChEBI" id="CHEBI:29105"/>
    </ligand>
</feature>
<feature type="binding site" evidence="8 11">
    <location>
        <position position="189"/>
    </location>
    <ligand>
        <name>NAD(+)</name>
        <dbReference type="ChEBI" id="CHEBI:57540"/>
    </ligand>
</feature>
<dbReference type="InterPro" id="IPR016161">
    <property type="entry name" value="Ald_DH/histidinol_DH"/>
</dbReference>
<feature type="binding site" evidence="8 12">
    <location>
        <position position="359"/>
    </location>
    <ligand>
        <name>substrate</name>
    </ligand>
</feature>
<feature type="binding site" evidence="8 12">
    <location>
        <position position="413"/>
    </location>
    <ligand>
        <name>substrate</name>
    </ligand>
</feature>
<proteinExistence type="inferred from homology"/>
<evidence type="ECO:0000256" key="6">
    <source>
        <dbReference type="ARBA" id="ARBA00022833"/>
    </source>
</evidence>
<evidence type="ECO:0000256" key="11">
    <source>
        <dbReference type="PIRSR" id="PIRSR000099-2"/>
    </source>
</evidence>
<evidence type="ECO:0000256" key="7">
    <source>
        <dbReference type="ARBA" id="ARBA00023002"/>
    </source>
</evidence>
<dbReference type="STRING" id="1235794.C811_00856"/>
<dbReference type="PANTHER" id="PTHR21256">
    <property type="entry name" value="HISTIDINOL DEHYDROGENASE HDH"/>
    <property type="match status" value="1"/>
</dbReference>
<dbReference type="FunFam" id="3.40.50.1980:FF:000001">
    <property type="entry name" value="Histidinol dehydrogenase"/>
    <property type="match status" value="1"/>
</dbReference>
<feature type="binding site" evidence="8 12">
    <location>
        <position position="418"/>
    </location>
    <ligand>
        <name>substrate</name>
    </ligand>
</feature>
<reference evidence="15 16" key="1">
    <citation type="submission" date="2013-04" db="EMBL/GenBank/DDBJ databases">
        <title>The Genome Sequence of Enterorhabdus caecimuris B7.</title>
        <authorList>
            <consortium name="The Broad Institute Genomics Platform"/>
            <consortium name="The Broad Institute Genome Sequencing Center for Infectious Disease"/>
            <person name="Earl A."/>
            <person name="Xavier R."/>
            <person name="Elson C."/>
            <person name="Duck W."/>
            <person name="Walker B."/>
            <person name="Young S."/>
            <person name="Zeng Q."/>
            <person name="Gargeya S."/>
            <person name="Fitzgerald M."/>
            <person name="Haas B."/>
            <person name="Abouelleil A."/>
            <person name="Allen A.W."/>
            <person name="Alvarado L."/>
            <person name="Arachchi H.M."/>
            <person name="Berlin A.M."/>
            <person name="Chapman S.B."/>
            <person name="Gainer-Dewar J."/>
            <person name="Goldberg J."/>
            <person name="Griggs A."/>
            <person name="Gujja S."/>
            <person name="Hansen M."/>
            <person name="Howarth C."/>
            <person name="Imamovic A."/>
            <person name="Ireland A."/>
            <person name="Larimer J."/>
            <person name="McCowan C."/>
            <person name="Murphy C."/>
            <person name="Pearson M."/>
            <person name="Poon T.W."/>
            <person name="Priest M."/>
            <person name="Roberts A."/>
            <person name="Saif S."/>
            <person name="Shea T."/>
            <person name="Sisk P."/>
            <person name="Sykes S."/>
            <person name="Wortman J."/>
            <person name="Nusbaum C."/>
            <person name="Birren B."/>
        </authorList>
    </citation>
    <scope>NUCLEOTIDE SEQUENCE [LARGE SCALE GENOMIC DNA]</scope>
    <source>
        <strain evidence="15 16">B7</strain>
    </source>
</reference>
<gene>
    <name evidence="8" type="primary">hisD</name>
    <name evidence="15" type="ORF">C811_00856</name>
</gene>
<comment type="similarity">
    <text evidence="3 8 9 14">Belongs to the histidinol dehydrogenase family.</text>
</comment>
<keyword evidence="6 8" id="KW-0862">Zinc</keyword>
<dbReference type="InterPro" id="IPR012131">
    <property type="entry name" value="Hstdl_DH"/>
</dbReference>
<dbReference type="AlphaFoldDB" id="R9L6T4"/>
<dbReference type="PRINTS" id="PR00083">
    <property type="entry name" value="HOLDHDRGNASE"/>
</dbReference>
<evidence type="ECO:0000256" key="12">
    <source>
        <dbReference type="PIRSR" id="PIRSR000099-3"/>
    </source>
</evidence>
<sequence>MTMRRVDLQPTEPFTADFIDRAGAFNPGALEAATAIIEEVRAKGDAALRAYTEKFDGVAIDDFRVPESAIEEALAAVDPDTIDALNQAAAQIRDFHERQRQQSWFFARQDGAIVGSKVTPLDSVGIYVPGGRALYPSTVLMNALPAQVAGVERIVCVTPPTKDGTLDATVLAACKIAGVTEIYTVGGAQAVAALAYGTETIRPVAKITGPGNAFVAAAKKLVSGDVGIDMIAGPSEVCVVADETADPSMVAIDLMAQAEHDPLAACYLVTFSDAYANAVEAAIADHMERSTRADITRASLDDHGLIVVCPTMEQALEAVNVIAPEHLEMHVANAMEHLGAIHNAGAIFLGEWTPEAVGDYVAGPNHTLPTGGTARYSSPLSVDDFVKKSSVIQYTAAALRNDARSVVQIATHEGLWAHAQSVALRLQSLLSAEQAGVAGAGATAGVDAGAGAAATGSADE</sequence>
<comment type="function">
    <text evidence="1 8">Catalyzes the sequential NAD-dependent oxidations of L-histidinol to L-histidinaldehyde and then to L-histidine.</text>
</comment>
<accession>R9L6T4</accession>
<dbReference type="HAMAP" id="MF_01024">
    <property type="entry name" value="HisD"/>
    <property type="match status" value="1"/>
</dbReference>
<dbReference type="RefSeq" id="WP_016309080.1">
    <property type="nucleotide sequence ID" value="NZ_KE159646.1"/>
</dbReference>
<dbReference type="CDD" id="cd06572">
    <property type="entry name" value="Histidinol_dh"/>
    <property type="match status" value="1"/>
</dbReference>
<dbReference type="GO" id="GO:0004399">
    <property type="term" value="F:histidinol dehydrogenase activity"/>
    <property type="evidence" value="ECO:0007669"/>
    <property type="project" value="UniProtKB-UniRule"/>
</dbReference>
<evidence type="ECO:0000256" key="14">
    <source>
        <dbReference type="RuleBase" id="RU004175"/>
    </source>
</evidence>
<evidence type="ECO:0000256" key="5">
    <source>
        <dbReference type="ARBA" id="ARBA00022723"/>
    </source>
</evidence>
<feature type="binding site" evidence="8 13">
    <location>
        <position position="418"/>
    </location>
    <ligand>
        <name>Zn(2+)</name>
        <dbReference type="ChEBI" id="CHEBI:29105"/>
    </ligand>
</feature>
<feature type="active site" description="Proton acceptor" evidence="8 10">
    <location>
        <position position="326"/>
    </location>
</feature>
<dbReference type="PIRSF" id="PIRSF000099">
    <property type="entry name" value="Histidinol_dh"/>
    <property type="match status" value="1"/>
</dbReference>
<dbReference type="PATRIC" id="fig|1235794.3.peg.838"/>
<evidence type="ECO:0000313" key="16">
    <source>
        <dbReference type="Proteomes" id="UP000014204"/>
    </source>
</evidence>
<dbReference type="SUPFAM" id="SSF53720">
    <property type="entry name" value="ALDH-like"/>
    <property type="match status" value="1"/>
</dbReference>
<comment type="cofactor">
    <cofactor evidence="8 13">
        <name>Zn(2+)</name>
        <dbReference type="ChEBI" id="CHEBI:29105"/>
    </cofactor>
    <text evidence="8 13">Binds 1 zinc ion per subunit.</text>
</comment>
<dbReference type="PANTHER" id="PTHR21256:SF2">
    <property type="entry name" value="HISTIDINE BIOSYNTHESIS TRIFUNCTIONAL PROTEIN"/>
    <property type="match status" value="1"/>
</dbReference>
<protein>
    <recommendedName>
        <fullName evidence="4 8">Histidinol dehydrogenase</fullName>
        <shortName evidence="8">HDH</shortName>
        <ecNumber evidence="8">1.1.1.23</ecNumber>
    </recommendedName>
</protein>
<dbReference type="GO" id="GO:0051287">
    <property type="term" value="F:NAD binding"/>
    <property type="evidence" value="ECO:0007669"/>
    <property type="project" value="InterPro"/>
</dbReference>
<dbReference type="FunFam" id="3.40.50.1980:FF:000026">
    <property type="entry name" value="Histidinol dehydrogenase"/>
    <property type="match status" value="1"/>
</dbReference>
<dbReference type="EMBL" id="ASSY01000007">
    <property type="protein sequence ID" value="EOS51457.1"/>
    <property type="molecule type" value="Genomic_DNA"/>
</dbReference>
<feature type="binding site" evidence="8 11">
    <location>
        <position position="127"/>
    </location>
    <ligand>
        <name>NAD(+)</name>
        <dbReference type="ChEBI" id="CHEBI:57540"/>
    </ligand>
</feature>
<feature type="binding site" evidence="8 12">
    <location>
        <position position="235"/>
    </location>
    <ligand>
        <name>substrate</name>
    </ligand>
</feature>